<dbReference type="InterPro" id="IPR036390">
    <property type="entry name" value="WH_DNA-bd_sf"/>
</dbReference>
<dbReference type="SUPFAM" id="SSF53850">
    <property type="entry name" value="Periplasmic binding protein-like II"/>
    <property type="match status" value="1"/>
</dbReference>
<dbReference type="InterPro" id="IPR005119">
    <property type="entry name" value="LysR_subst-bd"/>
</dbReference>
<name>A0A512NRW5_9HYPH</name>
<dbReference type="AlphaFoldDB" id="A0A512NRW5"/>
<dbReference type="InterPro" id="IPR036388">
    <property type="entry name" value="WH-like_DNA-bd_sf"/>
</dbReference>
<dbReference type="InterPro" id="IPR000847">
    <property type="entry name" value="LysR_HTH_N"/>
</dbReference>
<dbReference type="RefSeq" id="WP_147156966.1">
    <property type="nucleotide sequence ID" value="NZ_BKAJ01000246.1"/>
</dbReference>
<keyword evidence="4" id="KW-0804">Transcription</keyword>
<proteinExistence type="inferred from homology"/>
<dbReference type="FunFam" id="1.10.10.10:FF:000001">
    <property type="entry name" value="LysR family transcriptional regulator"/>
    <property type="match status" value="1"/>
</dbReference>
<keyword evidence="7" id="KW-1185">Reference proteome</keyword>
<feature type="domain" description="HTH lysR-type" evidence="5">
    <location>
        <begin position="1"/>
        <end position="58"/>
    </location>
</feature>
<keyword evidence="3" id="KW-0238">DNA-binding</keyword>
<comment type="caution">
    <text evidence="6">The sequence shown here is derived from an EMBL/GenBank/DDBJ whole genome shotgun (WGS) entry which is preliminary data.</text>
</comment>
<dbReference type="CDD" id="cd08451">
    <property type="entry name" value="PBP2_BudR"/>
    <property type="match status" value="1"/>
</dbReference>
<dbReference type="GO" id="GO:0003700">
    <property type="term" value="F:DNA-binding transcription factor activity"/>
    <property type="evidence" value="ECO:0007669"/>
    <property type="project" value="InterPro"/>
</dbReference>
<dbReference type="PRINTS" id="PR00039">
    <property type="entry name" value="HTHLYSR"/>
</dbReference>
<evidence type="ECO:0000313" key="6">
    <source>
        <dbReference type="EMBL" id="GEP61685.1"/>
    </source>
</evidence>
<dbReference type="PANTHER" id="PTHR30346:SF30">
    <property type="entry name" value="SMALL NEUTRAL PROTEASE REGULATORY PROTEIN"/>
    <property type="match status" value="1"/>
</dbReference>
<reference evidence="6 7" key="1">
    <citation type="submission" date="2019-07" db="EMBL/GenBank/DDBJ databases">
        <title>Whole genome shotgun sequence of Reyranella soli NBRC 108950.</title>
        <authorList>
            <person name="Hosoyama A."/>
            <person name="Uohara A."/>
            <person name="Ohji S."/>
            <person name="Ichikawa N."/>
        </authorList>
    </citation>
    <scope>NUCLEOTIDE SEQUENCE [LARGE SCALE GENOMIC DNA]</scope>
    <source>
        <strain evidence="6 7">NBRC 108950</strain>
    </source>
</reference>
<protein>
    <submittedName>
        <fullName evidence="6">LysR family transcriptional regulator</fullName>
    </submittedName>
</protein>
<keyword evidence="2" id="KW-0805">Transcription regulation</keyword>
<dbReference type="Proteomes" id="UP000321058">
    <property type="component" value="Unassembled WGS sequence"/>
</dbReference>
<dbReference type="PANTHER" id="PTHR30346">
    <property type="entry name" value="TRANSCRIPTIONAL DUAL REGULATOR HCAR-RELATED"/>
    <property type="match status" value="1"/>
</dbReference>
<organism evidence="6 7">
    <name type="scientific">Reyranella soli</name>
    <dbReference type="NCBI Taxonomy" id="1230389"/>
    <lineage>
        <taxon>Bacteria</taxon>
        <taxon>Pseudomonadati</taxon>
        <taxon>Pseudomonadota</taxon>
        <taxon>Alphaproteobacteria</taxon>
        <taxon>Hyphomicrobiales</taxon>
        <taxon>Reyranellaceae</taxon>
        <taxon>Reyranella</taxon>
    </lineage>
</organism>
<sequence length="295" mass="32203">MELRHLRYFVTVAREGHITRAAEKLHMQQPPLSQQIKALESEIDAALFVRHPRGVSLTDAGRSFLADAEAVLAQVDRAAARARRTARGEVGRIAVGFTTSAPFHPLVARAIREFRASRPDVSFVLEETGSVDLLAGLREERLDIAFIRSGLADPQGLAVHALLQEDMVAALPARHRLVRRPRLTLKDLAHETFILYRRPDGRGLYDVIISACTEAGFSPHVGQEAPRIVSTLNLVAAGLGITIVPASLSRLPLEGVTYRTLSGRPAISVPLNLACRGDERSAATLGFIDLVRRLA</sequence>
<dbReference type="Pfam" id="PF03466">
    <property type="entry name" value="LysR_substrate"/>
    <property type="match status" value="1"/>
</dbReference>
<dbReference type="GO" id="GO:0003677">
    <property type="term" value="F:DNA binding"/>
    <property type="evidence" value="ECO:0007669"/>
    <property type="project" value="UniProtKB-KW"/>
</dbReference>
<gene>
    <name evidence="6" type="ORF">RSO01_88510</name>
</gene>
<evidence type="ECO:0000259" key="5">
    <source>
        <dbReference type="PROSITE" id="PS50931"/>
    </source>
</evidence>
<dbReference type="OrthoDB" id="9811588at2"/>
<comment type="similarity">
    <text evidence="1">Belongs to the LysR transcriptional regulatory family.</text>
</comment>
<dbReference type="EMBL" id="BKAJ01000246">
    <property type="protein sequence ID" value="GEP61685.1"/>
    <property type="molecule type" value="Genomic_DNA"/>
</dbReference>
<dbReference type="PROSITE" id="PS50931">
    <property type="entry name" value="HTH_LYSR"/>
    <property type="match status" value="1"/>
</dbReference>
<dbReference type="GO" id="GO:0032993">
    <property type="term" value="C:protein-DNA complex"/>
    <property type="evidence" value="ECO:0007669"/>
    <property type="project" value="TreeGrafter"/>
</dbReference>
<evidence type="ECO:0000256" key="2">
    <source>
        <dbReference type="ARBA" id="ARBA00023015"/>
    </source>
</evidence>
<dbReference type="SUPFAM" id="SSF46785">
    <property type="entry name" value="Winged helix' DNA-binding domain"/>
    <property type="match status" value="1"/>
</dbReference>
<accession>A0A512NRW5</accession>
<evidence type="ECO:0000256" key="4">
    <source>
        <dbReference type="ARBA" id="ARBA00023163"/>
    </source>
</evidence>
<evidence type="ECO:0000256" key="1">
    <source>
        <dbReference type="ARBA" id="ARBA00009437"/>
    </source>
</evidence>
<dbReference type="Gene3D" id="3.40.190.10">
    <property type="entry name" value="Periplasmic binding protein-like II"/>
    <property type="match status" value="2"/>
</dbReference>
<dbReference type="Pfam" id="PF00126">
    <property type="entry name" value="HTH_1"/>
    <property type="match status" value="1"/>
</dbReference>
<evidence type="ECO:0000313" key="7">
    <source>
        <dbReference type="Proteomes" id="UP000321058"/>
    </source>
</evidence>
<evidence type="ECO:0000256" key="3">
    <source>
        <dbReference type="ARBA" id="ARBA00023125"/>
    </source>
</evidence>
<dbReference type="InterPro" id="IPR037410">
    <property type="entry name" value="BudR_PBP2"/>
</dbReference>
<dbReference type="Gene3D" id="1.10.10.10">
    <property type="entry name" value="Winged helix-like DNA-binding domain superfamily/Winged helix DNA-binding domain"/>
    <property type="match status" value="1"/>
</dbReference>